<feature type="domain" description="N-acetyltransferase" evidence="3">
    <location>
        <begin position="18"/>
        <end position="158"/>
    </location>
</feature>
<evidence type="ECO:0000256" key="1">
    <source>
        <dbReference type="ARBA" id="ARBA00022679"/>
    </source>
</evidence>
<dbReference type="CDD" id="cd04301">
    <property type="entry name" value="NAT_SF"/>
    <property type="match status" value="1"/>
</dbReference>
<dbReference type="SUPFAM" id="SSF55729">
    <property type="entry name" value="Acyl-CoA N-acyltransferases (Nat)"/>
    <property type="match status" value="1"/>
</dbReference>
<organism evidence="4 5">
    <name type="scientific">Nocardioides cremeus</name>
    <dbReference type="NCBI Taxonomy" id="3058044"/>
    <lineage>
        <taxon>Bacteria</taxon>
        <taxon>Bacillati</taxon>
        <taxon>Actinomycetota</taxon>
        <taxon>Actinomycetes</taxon>
        <taxon>Propionibacteriales</taxon>
        <taxon>Nocardioidaceae</taxon>
        <taxon>Nocardioides</taxon>
    </lineage>
</organism>
<dbReference type="InterPro" id="IPR000182">
    <property type="entry name" value="GNAT_dom"/>
</dbReference>
<evidence type="ECO:0000313" key="5">
    <source>
        <dbReference type="Proteomes" id="UP001168363"/>
    </source>
</evidence>
<dbReference type="InterPro" id="IPR050832">
    <property type="entry name" value="Bact_Acetyltransf"/>
</dbReference>
<reference evidence="4" key="1">
    <citation type="submission" date="2023-06" db="EMBL/GenBank/DDBJ databases">
        <title>Genome sequence of Nocardioides sp. SOB44.</title>
        <authorList>
            <person name="Zhang G."/>
        </authorList>
    </citation>
    <scope>NUCLEOTIDE SEQUENCE</scope>
    <source>
        <strain evidence="4">SOB44</strain>
    </source>
</reference>
<dbReference type="PROSITE" id="PS51186">
    <property type="entry name" value="GNAT"/>
    <property type="match status" value="1"/>
</dbReference>
<dbReference type="Proteomes" id="UP001168363">
    <property type="component" value="Unassembled WGS sequence"/>
</dbReference>
<dbReference type="PANTHER" id="PTHR43877:SF2">
    <property type="entry name" value="AMINOALKYLPHOSPHONATE N-ACETYLTRANSFERASE-RELATED"/>
    <property type="match status" value="1"/>
</dbReference>
<dbReference type="RefSeq" id="WP_302710186.1">
    <property type="nucleotide sequence ID" value="NZ_JAULSC010000035.1"/>
</dbReference>
<dbReference type="EMBL" id="JAULSC010000035">
    <property type="protein sequence ID" value="MDO3397981.1"/>
    <property type="molecule type" value="Genomic_DNA"/>
</dbReference>
<dbReference type="InterPro" id="IPR016181">
    <property type="entry name" value="Acyl_CoA_acyltransferase"/>
</dbReference>
<dbReference type="Pfam" id="PF00583">
    <property type="entry name" value="Acetyltransf_1"/>
    <property type="match status" value="1"/>
</dbReference>
<protein>
    <submittedName>
        <fullName evidence="4">GNAT family N-acetyltransferase</fullName>
    </submittedName>
</protein>
<keyword evidence="1" id="KW-0808">Transferase</keyword>
<evidence type="ECO:0000313" key="4">
    <source>
        <dbReference type="EMBL" id="MDO3397981.1"/>
    </source>
</evidence>
<dbReference type="PANTHER" id="PTHR43877">
    <property type="entry name" value="AMINOALKYLPHOSPHONATE N-ACETYLTRANSFERASE-RELATED-RELATED"/>
    <property type="match status" value="1"/>
</dbReference>
<keyword evidence="5" id="KW-1185">Reference proteome</keyword>
<evidence type="ECO:0000259" key="3">
    <source>
        <dbReference type="PROSITE" id="PS51186"/>
    </source>
</evidence>
<proteinExistence type="predicted"/>
<comment type="caution">
    <text evidence="4">The sequence shown here is derived from an EMBL/GenBank/DDBJ whole genome shotgun (WGS) entry which is preliminary data.</text>
</comment>
<evidence type="ECO:0000256" key="2">
    <source>
        <dbReference type="ARBA" id="ARBA00023315"/>
    </source>
</evidence>
<gene>
    <name evidence="4" type="ORF">QWJ41_19820</name>
</gene>
<name>A0ABT8TZL4_9ACTN</name>
<accession>A0ABT8TZL4</accession>
<keyword evidence="2" id="KW-0012">Acyltransferase</keyword>
<sequence>MPDIDLVRIGPDDWRELRDVRLAALLDAPGAFGSRHDDWVAAEEARWRARLTDVELTLLARRGDGEPVGMVSGADSGQWVELISMWVAPSQRGTGLAGRLVDEVVAWARRRGRRTCLMVRDDNVGAIRCYLRAGFVDHGVSPDWPDDEPAERLMWHGE</sequence>
<dbReference type="Gene3D" id="3.40.630.30">
    <property type="match status" value="1"/>
</dbReference>